<feature type="domain" description="Bud22" evidence="3">
    <location>
        <begin position="36"/>
        <end position="447"/>
    </location>
</feature>
<dbReference type="PANTHER" id="PTHR23325">
    <property type="entry name" value="SERUM RESPONSE FACTOR-BINDING"/>
    <property type="match status" value="1"/>
</dbReference>
<dbReference type="GO" id="GO:0005634">
    <property type="term" value="C:nucleus"/>
    <property type="evidence" value="ECO:0007669"/>
    <property type="project" value="TreeGrafter"/>
</dbReference>
<comment type="caution">
    <text evidence="4">The sequence shown here is derived from an EMBL/GenBank/DDBJ whole genome shotgun (WGS) entry which is preliminary data.</text>
</comment>
<dbReference type="EMBL" id="JAJTJA010000015">
    <property type="protein sequence ID" value="KAH8689517.1"/>
    <property type="molecule type" value="Genomic_DNA"/>
</dbReference>
<dbReference type="InterPro" id="IPR015158">
    <property type="entry name" value="Bud22_dom"/>
</dbReference>
<organism evidence="4 5">
    <name type="scientific">Talaromyces proteolyticus</name>
    <dbReference type="NCBI Taxonomy" id="1131652"/>
    <lineage>
        <taxon>Eukaryota</taxon>
        <taxon>Fungi</taxon>
        <taxon>Dikarya</taxon>
        <taxon>Ascomycota</taxon>
        <taxon>Pezizomycotina</taxon>
        <taxon>Eurotiomycetes</taxon>
        <taxon>Eurotiomycetidae</taxon>
        <taxon>Eurotiales</taxon>
        <taxon>Trichocomaceae</taxon>
        <taxon>Talaromyces</taxon>
        <taxon>Talaromyces sect. Bacilispori</taxon>
    </lineage>
</organism>
<dbReference type="GO" id="GO:0030686">
    <property type="term" value="C:90S preribosome"/>
    <property type="evidence" value="ECO:0007669"/>
    <property type="project" value="TreeGrafter"/>
</dbReference>
<evidence type="ECO:0000313" key="5">
    <source>
        <dbReference type="Proteomes" id="UP001201262"/>
    </source>
</evidence>
<gene>
    <name evidence="4" type="ORF">BGW36DRAFT_412300</name>
</gene>
<dbReference type="AlphaFoldDB" id="A0AAD4KEY7"/>
<dbReference type="GO" id="GO:0030490">
    <property type="term" value="P:maturation of SSU-rRNA"/>
    <property type="evidence" value="ECO:0007669"/>
    <property type="project" value="TreeGrafter"/>
</dbReference>
<reference evidence="4" key="1">
    <citation type="submission" date="2021-12" db="EMBL/GenBank/DDBJ databases">
        <title>Convergent genome expansion in fungi linked to evolution of root-endophyte symbiosis.</title>
        <authorList>
            <consortium name="DOE Joint Genome Institute"/>
            <person name="Ke Y.-H."/>
            <person name="Bonito G."/>
            <person name="Liao H.-L."/>
            <person name="Looney B."/>
            <person name="Rojas-Flechas A."/>
            <person name="Nash J."/>
            <person name="Hameed K."/>
            <person name="Schadt C."/>
            <person name="Martin F."/>
            <person name="Crous P.W."/>
            <person name="Miettinen O."/>
            <person name="Magnuson J.K."/>
            <person name="Labbe J."/>
            <person name="Jacobson D."/>
            <person name="Doktycz M.J."/>
            <person name="Veneault-Fourrey C."/>
            <person name="Kuo A."/>
            <person name="Mondo S."/>
            <person name="Calhoun S."/>
            <person name="Riley R."/>
            <person name="Ohm R."/>
            <person name="LaButti K."/>
            <person name="Andreopoulos B."/>
            <person name="Pangilinan J."/>
            <person name="Nolan M."/>
            <person name="Tritt A."/>
            <person name="Clum A."/>
            <person name="Lipzen A."/>
            <person name="Daum C."/>
            <person name="Barry K."/>
            <person name="Grigoriev I.V."/>
            <person name="Vilgalys R."/>
        </authorList>
    </citation>
    <scope>NUCLEOTIDE SEQUENCE</scope>
    <source>
        <strain evidence="4">PMI_201</strain>
    </source>
</reference>
<dbReference type="Proteomes" id="UP001201262">
    <property type="component" value="Unassembled WGS sequence"/>
</dbReference>
<feature type="compositionally biased region" description="Basic and acidic residues" evidence="2">
    <location>
        <begin position="335"/>
        <end position="369"/>
    </location>
</feature>
<protein>
    <submittedName>
        <fullName evidence="4">Bud-site selection protein</fullName>
    </submittedName>
</protein>
<dbReference type="GeneID" id="70249495"/>
<keyword evidence="1" id="KW-0175">Coiled coil</keyword>
<feature type="region of interest" description="Disordered" evidence="2">
    <location>
        <begin position="163"/>
        <end position="447"/>
    </location>
</feature>
<proteinExistence type="predicted"/>
<sequence length="447" mass="49760">MSKRKHSEIEDSLRHDDSRDDRANNVKAMRLRFKFERGTQLLFRALKTARGFERQKLGRRQKNSKKDEDSKAFERQIGEVQALKNLNLEETAHRYLFKQLAKIKRIAESPEFARLKKTTSVSTTGPRDPAEANVTARLFKSNPVQNVLPEILDGIRSVLGVEETQKKESANKTAGKVLGTTKEPKQGAQKQQKHAALSDNEPDSNSDAELTRLEGVSMGGGSDDESMDLAQFNGRLAAASDESDIDADSEIDIKKSRNSAAKRYDAVDDPSPSASGSESRSISVSPPPPKVKGYNFPTITYDGGYWSGSESGDEIDTPKPEPPRKNRMGQQARRALWEKKYGNKANHLHDDKNKGKDNKNSGWDMRRGATDGTDNQPRWAKRGAAQSFRGKEDVRGNNKGPSNRTQPSKTSKQEKANAPLHPSWEAARKAKQEKAQASFQGKKIVFD</sequence>
<feature type="compositionally biased region" description="Basic and acidic residues" evidence="2">
    <location>
        <begin position="7"/>
        <end position="24"/>
    </location>
</feature>
<dbReference type="Pfam" id="PF09073">
    <property type="entry name" value="BUD22"/>
    <property type="match status" value="1"/>
</dbReference>
<feature type="compositionally biased region" description="Acidic residues" evidence="2">
    <location>
        <begin position="241"/>
        <end position="250"/>
    </location>
</feature>
<evidence type="ECO:0000256" key="2">
    <source>
        <dbReference type="SAM" id="MobiDB-lite"/>
    </source>
</evidence>
<feature type="region of interest" description="Disordered" evidence="2">
    <location>
        <begin position="1"/>
        <end position="24"/>
    </location>
</feature>
<keyword evidence="5" id="KW-1185">Reference proteome</keyword>
<feature type="compositionally biased region" description="Polar residues" evidence="2">
    <location>
        <begin position="399"/>
        <end position="410"/>
    </location>
</feature>
<name>A0AAD4KEY7_9EURO</name>
<feature type="compositionally biased region" description="Low complexity" evidence="2">
    <location>
        <begin position="270"/>
        <end position="284"/>
    </location>
</feature>
<dbReference type="PANTHER" id="PTHR23325:SF1">
    <property type="entry name" value="SERUM RESPONSE FACTOR-BINDING PROTEIN 1"/>
    <property type="match status" value="1"/>
</dbReference>
<dbReference type="InterPro" id="IPR037393">
    <property type="entry name" value="Bud22/SRFB1"/>
</dbReference>
<evidence type="ECO:0000259" key="3">
    <source>
        <dbReference type="Pfam" id="PF09073"/>
    </source>
</evidence>
<dbReference type="RefSeq" id="XP_046065871.1">
    <property type="nucleotide sequence ID" value="XM_046219208.1"/>
</dbReference>
<evidence type="ECO:0000313" key="4">
    <source>
        <dbReference type="EMBL" id="KAH8689517.1"/>
    </source>
</evidence>
<accession>A0AAD4KEY7</accession>
<evidence type="ECO:0000256" key="1">
    <source>
        <dbReference type="ARBA" id="ARBA00023054"/>
    </source>
</evidence>